<name>A0A1H9VDA7_BUTFI</name>
<sequence>MNTNLSDILADSPVIAAVKDEKGLTKALSCDCGIIFILYGNICNIGDIVEKVDRASKIAIVHADLVNGLSMKEVAVDYIRNSTKAKGIISTKPLLVKRAKELDLIAIQRTFVIDSIAYNNMMKQIREYEPDAIEILPGVMPSVTADVRKAVGIPIIASGLLRTKKDVVAALDAGADAVSTTADDLWSV</sequence>
<dbReference type="GO" id="GO:0006355">
    <property type="term" value="P:regulation of DNA-templated transcription"/>
    <property type="evidence" value="ECO:0007669"/>
    <property type="project" value="InterPro"/>
</dbReference>
<gene>
    <name evidence="1" type="ORF">CPT75_18110</name>
    <name evidence="2" type="ORF">SAMN04487884_12267</name>
</gene>
<dbReference type="Proteomes" id="UP000245488">
    <property type="component" value="Chromosome"/>
</dbReference>
<reference evidence="1 4" key="2">
    <citation type="submission" date="2017-09" db="EMBL/GenBank/DDBJ databases">
        <title>High-quality draft genome sequence of Butyrivibrio fibrisolvens INBov1, isolated from cow rumen.</title>
        <authorList>
            <person name="Rodriguez Hernaez J."/>
            <person name="Rivarola M."/>
            <person name="Paniego N."/>
            <person name="Cravero S."/>
            <person name="Ceron Cucchi M."/>
            <person name="Martinez M.C."/>
        </authorList>
    </citation>
    <scope>NUCLEOTIDE SEQUENCE [LARGE SCALE GENOMIC DNA]</scope>
    <source>
        <strain evidence="1 4">INBov1</strain>
    </source>
</reference>
<dbReference type="SUPFAM" id="SSF110391">
    <property type="entry name" value="GlpP-like"/>
    <property type="match status" value="1"/>
</dbReference>
<dbReference type="Pfam" id="PF04309">
    <property type="entry name" value="G3P_antiterm"/>
    <property type="match status" value="1"/>
</dbReference>
<evidence type="ECO:0000313" key="4">
    <source>
        <dbReference type="Proteomes" id="UP000245488"/>
    </source>
</evidence>
<dbReference type="AlphaFoldDB" id="A0A1H9VDA7"/>
<dbReference type="InterPro" id="IPR006699">
    <property type="entry name" value="GlpP"/>
</dbReference>
<dbReference type="Gene3D" id="3.20.20.70">
    <property type="entry name" value="Aldolase class I"/>
    <property type="match status" value="1"/>
</dbReference>
<proteinExistence type="predicted"/>
<dbReference type="PANTHER" id="PTHR35787">
    <property type="entry name" value="GLYCEROL UPTAKE OPERON ANTITERMINATOR REGULATORY PROTEIN"/>
    <property type="match status" value="1"/>
</dbReference>
<reference evidence="2 3" key="1">
    <citation type="submission" date="2016-10" db="EMBL/GenBank/DDBJ databases">
        <authorList>
            <person name="de Groot N.N."/>
        </authorList>
    </citation>
    <scope>NUCLEOTIDE SEQUENCE [LARGE SCALE GENOMIC DNA]</scope>
    <source>
        <strain evidence="2 3">AR40</strain>
    </source>
</reference>
<dbReference type="InterPro" id="IPR013785">
    <property type="entry name" value="Aldolase_TIM"/>
</dbReference>
<dbReference type="RefSeq" id="WP_022753377.1">
    <property type="nucleotide sequence ID" value="NZ_CM009896.1"/>
</dbReference>
<evidence type="ECO:0000313" key="3">
    <source>
        <dbReference type="Proteomes" id="UP000182584"/>
    </source>
</evidence>
<dbReference type="OrthoDB" id="9799580at2"/>
<dbReference type="PIRSF" id="PIRSF016897">
    <property type="entry name" value="GlpP"/>
    <property type="match status" value="1"/>
</dbReference>
<keyword evidence="4" id="KW-1185">Reference proteome</keyword>
<accession>A0A1H9VDA7</accession>
<evidence type="ECO:0000313" key="1">
    <source>
        <dbReference type="EMBL" id="PWT28891.1"/>
    </source>
</evidence>
<dbReference type="Proteomes" id="UP000182584">
    <property type="component" value="Unassembled WGS sequence"/>
</dbReference>
<evidence type="ECO:0000313" key="2">
    <source>
        <dbReference type="EMBL" id="SES19273.1"/>
    </source>
</evidence>
<dbReference type="GO" id="GO:0006071">
    <property type="term" value="P:glycerol metabolic process"/>
    <property type="evidence" value="ECO:0007669"/>
    <property type="project" value="InterPro"/>
</dbReference>
<dbReference type="EMBL" id="FOGJ01000022">
    <property type="protein sequence ID" value="SES19273.1"/>
    <property type="molecule type" value="Genomic_DNA"/>
</dbReference>
<dbReference type="eggNOG" id="COG1954">
    <property type="taxonomic scope" value="Bacteria"/>
</dbReference>
<organism evidence="2 3">
    <name type="scientific">Butyrivibrio fibrisolvens</name>
    <dbReference type="NCBI Taxonomy" id="831"/>
    <lineage>
        <taxon>Bacteria</taxon>
        <taxon>Bacillati</taxon>
        <taxon>Bacillota</taxon>
        <taxon>Clostridia</taxon>
        <taxon>Lachnospirales</taxon>
        <taxon>Lachnospiraceae</taxon>
        <taxon>Butyrivibrio</taxon>
    </lineage>
</organism>
<protein>
    <submittedName>
        <fullName evidence="1 2">Glycerol-3-phosphate responsive antiterminator</fullName>
    </submittedName>
</protein>
<dbReference type="EMBL" id="NXNG01000001">
    <property type="protein sequence ID" value="PWT28891.1"/>
    <property type="molecule type" value="Genomic_DNA"/>
</dbReference>
<dbReference type="PANTHER" id="PTHR35787:SF1">
    <property type="entry name" value="GLYCEROL UPTAKE OPERON ANTITERMINATOR REGULATORY PROTEIN"/>
    <property type="match status" value="1"/>
</dbReference>